<dbReference type="EMBL" id="OBDY01000010">
    <property type="protein sequence ID" value="SNY49910.1"/>
    <property type="molecule type" value="Genomic_DNA"/>
</dbReference>
<proteinExistence type="predicted"/>
<protein>
    <submittedName>
        <fullName evidence="1">Uncharacterized protein</fullName>
    </submittedName>
</protein>
<organism evidence="1 2">
    <name type="scientific">Paractinoplanes atraurantiacus</name>
    <dbReference type="NCBI Taxonomy" id="1036182"/>
    <lineage>
        <taxon>Bacteria</taxon>
        <taxon>Bacillati</taxon>
        <taxon>Actinomycetota</taxon>
        <taxon>Actinomycetes</taxon>
        <taxon>Micromonosporales</taxon>
        <taxon>Micromonosporaceae</taxon>
        <taxon>Paractinoplanes</taxon>
    </lineage>
</organism>
<accession>A0A285IPG5</accession>
<sequence>MNTSAGNSRIPSRHVRLSVDELIRAKQSRPVRSLADIDVASLIIKKRLPPPLATKLIDTQPVLTFVTRA</sequence>
<dbReference type="AlphaFoldDB" id="A0A285IPG5"/>
<evidence type="ECO:0000313" key="1">
    <source>
        <dbReference type="EMBL" id="SNY49910.1"/>
    </source>
</evidence>
<reference evidence="1 2" key="1">
    <citation type="submission" date="2017-09" db="EMBL/GenBank/DDBJ databases">
        <authorList>
            <person name="Ehlers B."/>
            <person name="Leendertz F.H."/>
        </authorList>
    </citation>
    <scope>NUCLEOTIDE SEQUENCE [LARGE SCALE GENOMIC DNA]</scope>
    <source>
        <strain evidence="1 2">CGMCC 4.6857</strain>
    </source>
</reference>
<evidence type="ECO:0000313" key="2">
    <source>
        <dbReference type="Proteomes" id="UP000219612"/>
    </source>
</evidence>
<gene>
    <name evidence="1" type="ORF">SAMN05421748_110165</name>
</gene>
<dbReference type="RefSeq" id="WP_218854681.1">
    <property type="nucleotide sequence ID" value="NZ_OBDY01000010.1"/>
</dbReference>
<keyword evidence="2" id="KW-1185">Reference proteome</keyword>
<dbReference type="Proteomes" id="UP000219612">
    <property type="component" value="Unassembled WGS sequence"/>
</dbReference>
<name>A0A285IPG5_9ACTN</name>